<dbReference type="Pfam" id="PF03478">
    <property type="entry name" value="Beta-prop_KIB1-4"/>
    <property type="match status" value="1"/>
</dbReference>
<dbReference type="PANTHER" id="PTHR44259">
    <property type="entry name" value="OS07G0183000 PROTEIN-RELATED"/>
    <property type="match status" value="1"/>
</dbReference>
<dbReference type="EMBL" id="JASCZI010211529">
    <property type="protein sequence ID" value="MED6193874.1"/>
    <property type="molecule type" value="Genomic_DNA"/>
</dbReference>
<dbReference type="Proteomes" id="UP001341840">
    <property type="component" value="Unassembled WGS sequence"/>
</dbReference>
<gene>
    <name evidence="2" type="ORF">PIB30_023243</name>
</gene>
<dbReference type="InterPro" id="IPR005174">
    <property type="entry name" value="KIB1-4_b-propeller"/>
</dbReference>
<dbReference type="InterPro" id="IPR050942">
    <property type="entry name" value="F-box_BR-signaling"/>
</dbReference>
<accession>A0ABU6X8K7</accession>
<keyword evidence="3" id="KW-1185">Reference proteome</keyword>
<protein>
    <recommendedName>
        <fullName evidence="1">KIB1-4 beta-propeller domain-containing protein</fullName>
    </recommendedName>
</protein>
<feature type="domain" description="KIB1-4 beta-propeller" evidence="1">
    <location>
        <begin position="67"/>
        <end position="355"/>
    </location>
</feature>
<comment type="caution">
    <text evidence="2">The sequence shown here is derived from an EMBL/GenBank/DDBJ whole genome shotgun (WGS) entry which is preliminary data.</text>
</comment>
<sequence length="409" mass="47279">MDESSGWANLHPELLREIAKLMYSYDDYIHLRCICKQWNSSIPRIPDHGNPWMVLPFDHTFDTHCLEARQICHVRVPDIKHSFIRGSSHGYVITVTISDGTLRMIDPFIKSQFHLPPISTFPNIVSYDPTEDKYTIAEHIFDGGQHYLERRDKLHTRIIDKIIISSPPSDKDFMAVCIYGPDYGLAYCRLGDSEWKDMPHNEISRCYFQDVIFHGGKIYATNDKGELHEYDAKTGLPFRGFKTLVTPPDVPSHELTRKYLVASPEGGLLMVITNQILFRHHEVEIKCDNWTYKFDVYMLNDNERNQQPTWASINTLKNYALVLGYNSSAWMLPNSRFSCGKSNMIYYTDYQEIGQTFVIGDDNRFHHDIVYLYGGHDNGLVDLDNGLIDRLFPNLPSAPPVWLLNSHHS</sequence>
<evidence type="ECO:0000259" key="1">
    <source>
        <dbReference type="Pfam" id="PF03478"/>
    </source>
</evidence>
<evidence type="ECO:0000313" key="2">
    <source>
        <dbReference type="EMBL" id="MED6193874.1"/>
    </source>
</evidence>
<proteinExistence type="predicted"/>
<organism evidence="2 3">
    <name type="scientific">Stylosanthes scabra</name>
    <dbReference type="NCBI Taxonomy" id="79078"/>
    <lineage>
        <taxon>Eukaryota</taxon>
        <taxon>Viridiplantae</taxon>
        <taxon>Streptophyta</taxon>
        <taxon>Embryophyta</taxon>
        <taxon>Tracheophyta</taxon>
        <taxon>Spermatophyta</taxon>
        <taxon>Magnoliopsida</taxon>
        <taxon>eudicotyledons</taxon>
        <taxon>Gunneridae</taxon>
        <taxon>Pentapetalae</taxon>
        <taxon>rosids</taxon>
        <taxon>fabids</taxon>
        <taxon>Fabales</taxon>
        <taxon>Fabaceae</taxon>
        <taxon>Papilionoideae</taxon>
        <taxon>50 kb inversion clade</taxon>
        <taxon>dalbergioids sensu lato</taxon>
        <taxon>Dalbergieae</taxon>
        <taxon>Pterocarpus clade</taxon>
        <taxon>Stylosanthes</taxon>
    </lineage>
</organism>
<evidence type="ECO:0000313" key="3">
    <source>
        <dbReference type="Proteomes" id="UP001341840"/>
    </source>
</evidence>
<name>A0ABU6X8K7_9FABA</name>
<reference evidence="2 3" key="1">
    <citation type="journal article" date="2023" name="Plants (Basel)">
        <title>Bridging the Gap: Combining Genomics and Transcriptomics Approaches to Understand Stylosanthes scabra, an Orphan Legume from the Brazilian Caatinga.</title>
        <authorList>
            <person name="Ferreira-Neto J.R.C."/>
            <person name="da Silva M.D."/>
            <person name="Binneck E."/>
            <person name="de Melo N.F."/>
            <person name="da Silva R.H."/>
            <person name="de Melo A.L.T.M."/>
            <person name="Pandolfi V."/>
            <person name="Bustamante F.O."/>
            <person name="Brasileiro-Vidal A.C."/>
            <person name="Benko-Iseppon A.M."/>
        </authorList>
    </citation>
    <scope>NUCLEOTIDE SEQUENCE [LARGE SCALE GENOMIC DNA]</scope>
    <source>
        <tissue evidence="2">Leaves</tissue>
    </source>
</reference>